<dbReference type="SUPFAM" id="SSF88946">
    <property type="entry name" value="Sigma2 domain of RNA polymerase sigma factors"/>
    <property type="match status" value="1"/>
</dbReference>
<evidence type="ECO:0000256" key="4">
    <source>
        <dbReference type="ARBA" id="ARBA00023163"/>
    </source>
</evidence>
<dbReference type="PANTHER" id="PTHR43133">
    <property type="entry name" value="RNA POLYMERASE ECF-TYPE SIGMA FACTO"/>
    <property type="match status" value="1"/>
</dbReference>
<keyword evidence="3" id="KW-0731">Sigma factor</keyword>
<dbReference type="NCBIfam" id="TIGR02937">
    <property type="entry name" value="sigma70-ECF"/>
    <property type="match status" value="1"/>
</dbReference>
<evidence type="ECO:0000256" key="3">
    <source>
        <dbReference type="ARBA" id="ARBA00023082"/>
    </source>
</evidence>
<evidence type="ECO:0000256" key="1">
    <source>
        <dbReference type="ARBA" id="ARBA00010641"/>
    </source>
</evidence>
<dbReference type="GO" id="GO:0003677">
    <property type="term" value="F:DNA binding"/>
    <property type="evidence" value="ECO:0007669"/>
    <property type="project" value="InterPro"/>
</dbReference>
<dbReference type="GO" id="GO:0000428">
    <property type="term" value="C:DNA-directed RNA polymerase complex"/>
    <property type="evidence" value="ECO:0007669"/>
    <property type="project" value="UniProtKB-KW"/>
</dbReference>
<dbReference type="EMBL" id="AP022642">
    <property type="protein sequence ID" value="BCA27528.1"/>
    <property type="molecule type" value="Genomic_DNA"/>
</dbReference>
<dbReference type="KEGG" id="poj:PtoMrB4_15050"/>
<reference evidence="7 8" key="1">
    <citation type="journal article" date="2020" name="Microbiol. Resour. Announc.">
        <title>Complete genome sequence of Pseudomonas otitidis strain MrB4, isolated from Lake Biwa in Japan.</title>
        <authorList>
            <person name="Miyazaki K."/>
            <person name="Hase E."/>
            <person name="Maruya T."/>
        </authorList>
    </citation>
    <scope>NUCLEOTIDE SEQUENCE [LARGE SCALE GENOMIC DNA]</scope>
    <source>
        <strain evidence="7 8">MrB4</strain>
    </source>
</reference>
<dbReference type="Pfam" id="PF04542">
    <property type="entry name" value="Sigma70_r2"/>
    <property type="match status" value="1"/>
</dbReference>
<evidence type="ECO:0000313" key="7">
    <source>
        <dbReference type="EMBL" id="BCA27528.1"/>
    </source>
</evidence>
<dbReference type="InterPro" id="IPR036388">
    <property type="entry name" value="WH-like_DNA-bd_sf"/>
</dbReference>
<organism evidence="7 8">
    <name type="scientific">Metapseudomonas otitidis</name>
    <dbReference type="NCBI Taxonomy" id="319939"/>
    <lineage>
        <taxon>Bacteria</taxon>
        <taxon>Pseudomonadati</taxon>
        <taxon>Pseudomonadota</taxon>
        <taxon>Gammaproteobacteria</taxon>
        <taxon>Pseudomonadales</taxon>
        <taxon>Pseudomonadaceae</taxon>
        <taxon>Metapseudomonas</taxon>
    </lineage>
</organism>
<dbReference type="InterPro" id="IPR013324">
    <property type="entry name" value="RNA_pol_sigma_r3/r4-like"/>
</dbReference>
<keyword evidence="2" id="KW-0805">Transcription regulation</keyword>
<dbReference type="Pfam" id="PF08281">
    <property type="entry name" value="Sigma70_r4_2"/>
    <property type="match status" value="1"/>
</dbReference>
<gene>
    <name evidence="7" type="ORF">PtoMrB4_15050</name>
</gene>
<feature type="domain" description="RNA polymerase sigma factor 70 region 4 type 2" evidence="6">
    <location>
        <begin position="137"/>
        <end position="189"/>
    </location>
</feature>
<dbReference type="InterPro" id="IPR013249">
    <property type="entry name" value="RNA_pol_sigma70_r4_t2"/>
</dbReference>
<name>A0A679GGL6_9GAMM</name>
<accession>A0A679GGL6</accession>
<dbReference type="Proteomes" id="UP000501237">
    <property type="component" value="Chromosome"/>
</dbReference>
<evidence type="ECO:0000256" key="2">
    <source>
        <dbReference type="ARBA" id="ARBA00023015"/>
    </source>
</evidence>
<dbReference type="RefSeq" id="WP_172432927.1">
    <property type="nucleotide sequence ID" value="NZ_AP022642.1"/>
</dbReference>
<dbReference type="InterPro" id="IPR007627">
    <property type="entry name" value="RNA_pol_sigma70_r2"/>
</dbReference>
<dbReference type="Gene3D" id="1.10.1740.10">
    <property type="match status" value="1"/>
</dbReference>
<dbReference type="InterPro" id="IPR013325">
    <property type="entry name" value="RNA_pol_sigma_r2"/>
</dbReference>
<protein>
    <submittedName>
        <fullName evidence="7">DNA-directed RNA polymerase sigma-70 factor</fullName>
    </submittedName>
</protein>
<dbReference type="GO" id="GO:0016987">
    <property type="term" value="F:sigma factor activity"/>
    <property type="evidence" value="ECO:0007669"/>
    <property type="project" value="UniProtKB-KW"/>
</dbReference>
<dbReference type="CDD" id="cd06171">
    <property type="entry name" value="Sigma70_r4"/>
    <property type="match status" value="1"/>
</dbReference>
<dbReference type="SUPFAM" id="SSF88659">
    <property type="entry name" value="Sigma3 and sigma4 domains of RNA polymerase sigma factors"/>
    <property type="match status" value="1"/>
</dbReference>
<dbReference type="AlphaFoldDB" id="A0A679GGL6"/>
<comment type="similarity">
    <text evidence="1">Belongs to the sigma-70 factor family. ECF subfamily.</text>
</comment>
<dbReference type="InterPro" id="IPR039425">
    <property type="entry name" value="RNA_pol_sigma-70-like"/>
</dbReference>
<sequence length="203" mass="22500">MPLPADAELLPRLRAGEPSAFRQLIAAHQGAMRAVAYAIAGPRHVEEVVQDAWLAAVRALDGFEGRSSLKTWLLTIAANTARTRASQARREVLLDDLPAPHGSIDDARFAPDGHWLRPPSAWHEDSPEALLQADELRQCLEQTLLSLSDLQRSVLLLHEREGLAPEAICNLLDVSLSNMRVLLHRARLKVFATLEHYEETGQC</sequence>
<feature type="domain" description="RNA polymerase sigma-70 region 2" evidence="5">
    <location>
        <begin position="24"/>
        <end position="90"/>
    </location>
</feature>
<dbReference type="InterPro" id="IPR014284">
    <property type="entry name" value="RNA_pol_sigma-70_dom"/>
</dbReference>
<dbReference type="GO" id="GO:0006352">
    <property type="term" value="P:DNA-templated transcription initiation"/>
    <property type="evidence" value="ECO:0007669"/>
    <property type="project" value="InterPro"/>
</dbReference>
<evidence type="ECO:0000259" key="5">
    <source>
        <dbReference type="Pfam" id="PF04542"/>
    </source>
</evidence>
<proteinExistence type="inferred from homology"/>
<keyword evidence="7" id="KW-0240">DNA-directed RNA polymerase</keyword>
<dbReference type="PANTHER" id="PTHR43133:SF53">
    <property type="entry name" value="ECF RNA POLYMERASE SIGMA-E FACTOR"/>
    <property type="match status" value="1"/>
</dbReference>
<dbReference type="GeneID" id="57396718"/>
<evidence type="ECO:0000259" key="6">
    <source>
        <dbReference type="Pfam" id="PF08281"/>
    </source>
</evidence>
<keyword evidence="4" id="KW-0804">Transcription</keyword>
<dbReference type="Gene3D" id="1.10.10.10">
    <property type="entry name" value="Winged helix-like DNA-binding domain superfamily/Winged helix DNA-binding domain"/>
    <property type="match status" value="1"/>
</dbReference>
<evidence type="ECO:0000313" key="8">
    <source>
        <dbReference type="Proteomes" id="UP000501237"/>
    </source>
</evidence>